<dbReference type="PIRSF" id="PIRSF025550">
    <property type="entry name" value="UCP025550_lpd_carrier"/>
    <property type="match status" value="1"/>
</dbReference>
<dbReference type="RefSeq" id="WP_369789650.1">
    <property type="nucleotide sequence ID" value="NZ_CP165628.1"/>
</dbReference>
<dbReference type="PANTHER" id="PTHR10094:SF25">
    <property type="entry name" value="SCP2 STEROL-BINDING DOMAIN-CONTAINING PROTEIN 1"/>
    <property type="match status" value="1"/>
</dbReference>
<feature type="domain" description="SCP2" evidence="2">
    <location>
        <begin position="43"/>
        <end position="133"/>
    </location>
</feature>
<dbReference type="AlphaFoldDB" id="A0AB39VTV1"/>
<evidence type="ECO:0000259" key="2">
    <source>
        <dbReference type="Pfam" id="PF02036"/>
    </source>
</evidence>
<dbReference type="PANTHER" id="PTHR10094">
    <property type="entry name" value="STEROL CARRIER PROTEIN 2 SCP-2 FAMILY PROTEIN"/>
    <property type="match status" value="1"/>
</dbReference>
<dbReference type="EMBL" id="CP165628">
    <property type="protein sequence ID" value="XDU73089.1"/>
    <property type="molecule type" value="Genomic_DNA"/>
</dbReference>
<comment type="pathway">
    <text evidence="1">Cofactor biosynthesis; ubiquinone biosynthesis.</text>
</comment>
<reference evidence="3" key="1">
    <citation type="submission" date="2024-07" db="EMBL/GenBank/DDBJ databases">
        <authorList>
            <person name="Biller S.J."/>
        </authorList>
    </citation>
    <scope>NUCLEOTIDE SEQUENCE</scope>
    <source>
        <strain evidence="3">WC2420</strain>
    </source>
</reference>
<keyword evidence="1" id="KW-0831">Ubiquinone biosynthesis</keyword>
<dbReference type="Gene3D" id="3.30.1050.10">
    <property type="entry name" value="SCP2 sterol-binding domain"/>
    <property type="match status" value="1"/>
</dbReference>
<comment type="similarity">
    <text evidence="1">Belongs to the UbiT family.</text>
</comment>
<organism evidence="3">
    <name type="scientific">Rouxiella sp. WC2420</name>
    <dbReference type="NCBI Taxonomy" id="3234145"/>
    <lineage>
        <taxon>Bacteria</taxon>
        <taxon>Pseudomonadati</taxon>
        <taxon>Pseudomonadota</taxon>
        <taxon>Gammaproteobacteria</taxon>
        <taxon>Enterobacterales</taxon>
        <taxon>Yersiniaceae</taxon>
        <taxon>Rouxiella</taxon>
    </lineage>
</organism>
<dbReference type="InterPro" id="IPR003033">
    <property type="entry name" value="SCP2_sterol-bd_dom"/>
</dbReference>
<sequence length="188" mass="20996">MLQKLRAQVVSQGPSLLSVPLRFTPFALKRQLLEQVLGWQFRQALADGDLAFLEGRWLGIEISDLSLYWLMTVENGKLRVCEQGEADVSFIGNANDLLLVAARKEDPDTLFFKRRLRIEGDTELGLNVKNLMDSIEPENMPVLLREGLNRLAAFIYAANSETANSAARHCKADRQEDGESFSPAAISC</sequence>
<comment type="function">
    <text evidence="1">Required for O(2)-independent ubiquinone (coenzyme Q) biosynthesis. Likely functions as an accessory factor.</text>
</comment>
<evidence type="ECO:0000256" key="1">
    <source>
        <dbReference type="HAMAP-Rule" id="MF_02231"/>
    </source>
</evidence>
<evidence type="ECO:0000313" key="3">
    <source>
        <dbReference type="EMBL" id="XDU73089.1"/>
    </source>
</evidence>
<dbReference type="InterPro" id="IPR036527">
    <property type="entry name" value="SCP2_sterol-bd_dom_sf"/>
</dbReference>
<dbReference type="SUPFAM" id="SSF55718">
    <property type="entry name" value="SCP-like"/>
    <property type="match status" value="1"/>
</dbReference>
<dbReference type="HAMAP" id="MF_02231">
    <property type="entry name" value="UbiT"/>
    <property type="match status" value="1"/>
</dbReference>
<accession>A0AB39VTV1</accession>
<dbReference type="Pfam" id="PF02036">
    <property type="entry name" value="SCP2"/>
    <property type="match status" value="1"/>
</dbReference>
<dbReference type="GO" id="GO:0005829">
    <property type="term" value="C:cytosol"/>
    <property type="evidence" value="ECO:0007669"/>
    <property type="project" value="TreeGrafter"/>
</dbReference>
<name>A0AB39VTV1_9GAMM</name>
<gene>
    <name evidence="1" type="primary">ubiT</name>
    <name evidence="3" type="ORF">AB3G37_02935</name>
</gene>
<protein>
    <recommendedName>
        <fullName evidence="1">Ubiquinone biosynthesis accessory factor UbiT</fullName>
    </recommendedName>
</protein>
<dbReference type="GO" id="GO:0006744">
    <property type="term" value="P:ubiquinone biosynthetic process"/>
    <property type="evidence" value="ECO:0007669"/>
    <property type="project" value="UniProtKB-UniRule"/>
</dbReference>
<dbReference type="InterPro" id="IPR016830">
    <property type="entry name" value="UbiT"/>
</dbReference>
<proteinExistence type="inferred from homology"/>